<organism evidence="2 3">
    <name type="scientific">Candidatus Lloydbacteria bacterium RIFCSPHIGHO2_02_FULL_54_17</name>
    <dbReference type="NCBI Taxonomy" id="1798664"/>
    <lineage>
        <taxon>Bacteria</taxon>
        <taxon>Candidatus Lloydiibacteriota</taxon>
    </lineage>
</organism>
<gene>
    <name evidence="2" type="ORF">A3C93_04730</name>
</gene>
<proteinExistence type="predicted"/>
<accession>A0A1G2DFP2</accession>
<comment type="caution">
    <text evidence="2">The sequence shown here is derived from an EMBL/GenBank/DDBJ whole genome shotgun (WGS) entry which is preliminary data.</text>
</comment>
<dbReference type="InterPro" id="IPR029056">
    <property type="entry name" value="Ribokinase-like"/>
</dbReference>
<dbReference type="Pfam" id="PF00294">
    <property type="entry name" value="PfkB"/>
    <property type="match status" value="1"/>
</dbReference>
<name>A0A1G2DFP2_9BACT</name>
<dbReference type="InterPro" id="IPR011611">
    <property type="entry name" value="PfkB_dom"/>
</dbReference>
<feature type="domain" description="Carbohydrate kinase PfkB" evidence="1">
    <location>
        <begin position="33"/>
        <end position="295"/>
    </location>
</feature>
<dbReference type="EMBL" id="MHLO01000018">
    <property type="protein sequence ID" value="OGZ12455.1"/>
    <property type="molecule type" value="Genomic_DNA"/>
</dbReference>
<dbReference type="Gene3D" id="3.40.1190.20">
    <property type="match status" value="1"/>
</dbReference>
<sequence>MDKRYVVGFSVNPEVVAEFDTNMGDEKLPLLDFRVDLSGSSADVAIALRNMGRSPLLIGVVGAKEGDEDLLLRAALKRSAVPFHGLNLLDRTSMALLPVDRSGKSRVVGRRGNVLPELMSEAESSAASCVADPETFRIATGVRSCEARLVHAMFRGSAPGYRVLNPNIALCKEKEVFLRLLRETDMLVVNEHEHQEMGMPHPSELHDFGVATVLVTRAIRGGYCSHQGVGVHYDAVVYPDAKTYLPGAGDWFLGGLLSTFDGALNDASPAFMKEALCFAATVAGKKVTMSGAGNGPTKTTL</sequence>
<dbReference type="AlphaFoldDB" id="A0A1G2DFP2"/>
<dbReference type="SUPFAM" id="SSF53613">
    <property type="entry name" value="Ribokinase-like"/>
    <property type="match status" value="1"/>
</dbReference>
<evidence type="ECO:0000313" key="3">
    <source>
        <dbReference type="Proteomes" id="UP000178636"/>
    </source>
</evidence>
<evidence type="ECO:0000259" key="1">
    <source>
        <dbReference type="Pfam" id="PF00294"/>
    </source>
</evidence>
<protein>
    <recommendedName>
        <fullName evidence="1">Carbohydrate kinase PfkB domain-containing protein</fullName>
    </recommendedName>
</protein>
<evidence type="ECO:0000313" key="2">
    <source>
        <dbReference type="EMBL" id="OGZ12455.1"/>
    </source>
</evidence>
<reference evidence="2 3" key="1">
    <citation type="journal article" date="2016" name="Nat. Commun.">
        <title>Thousands of microbial genomes shed light on interconnected biogeochemical processes in an aquifer system.</title>
        <authorList>
            <person name="Anantharaman K."/>
            <person name="Brown C.T."/>
            <person name="Hug L.A."/>
            <person name="Sharon I."/>
            <person name="Castelle C.J."/>
            <person name="Probst A.J."/>
            <person name="Thomas B.C."/>
            <person name="Singh A."/>
            <person name="Wilkins M.J."/>
            <person name="Karaoz U."/>
            <person name="Brodie E.L."/>
            <person name="Williams K.H."/>
            <person name="Hubbard S.S."/>
            <person name="Banfield J.F."/>
        </authorList>
    </citation>
    <scope>NUCLEOTIDE SEQUENCE [LARGE SCALE GENOMIC DNA]</scope>
</reference>
<dbReference type="STRING" id="1798664.A3C93_04730"/>
<dbReference type="Proteomes" id="UP000178636">
    <property type="component" value="Unassembled WGS sequence"/>
</dbReference>